<evidence type="ECO:0000313" key="2">
    <source>
        <dbReference type="EMBL" id="KRV48484.1"/>
    </source>
</evidence>
<dbReference type="Gene3D" id="2.120.10.30">
    <property type="entry name" value="TolB, C-terminal domain"/>
    <property type="match status" value="1"/>
</dbReference>
<proteinExistence type="predicted"/>
<evidence type="ECO:0000313" key="3">
    <source>
        <dbReference type="Proteomes" id="UP000050867"/>
    </source>
</evidence>
<dbReference type="EMBL" id="LLZU01000022">
    <property type="protein sequence ID" value="KRV48484.1"/>
    <property type="molecule type" value="Genomic_DNA"/>
</dbReference>
<accession>A0A0T6LR65</accession>
<sequence>MHRFRLAAAALTLSVGLPLGVAAAVPASAASGPMAFEPIKSSAYQQMSDTWTVPLVAPEGFTQELVADETVLDIYGGTADDLTDMNTVNETGQQAGRYLYRTHEVGSNGALSVVDLKTGEAKVLAQRADWRHLDGLRWTPWGTLLFGEETDGGRLFEVFLDPADPSKATRVEERREVGVLRHEGIEARADGSVFVIDELNGGSIFKFVPTRRGDLSDGQLYALKLTGLSDAEQKWNAGTFRSKVGSFEWVALDMGKVVVDANAAADAVHATEFGRPEDVEVIGNTLYVANTSENRVVAIDLGKNALTSFVQAGVNAPVEDRRAGVTGFSSPDNLAQGPDGRLWIVEDNYASDIWAPSADADQDGSADKVELFASLKDTGAEISGIYFGKDPKALFFNVQHPAKPNADGTWKITRR</sequence>
<dbReference type="STRING" id="76728.AQ490_24730"/>
<dbReference type="InterPro" id="IPR011042">
    <property type="entry name" value="6-blade_b-propeller_TolB-like"/>
</dbReference>
<dbReference type="PANTHER" id="PTHR35399:SF2">
    <property type="entry name" value="DUF839 DOMAIN-CONTAINING PROTEIN"/>
    <property type="match status" value="1"/>
</dbReference>
<feature type="chain" id="PRO_5038488016" description="DUF839 domain-containing protein" evidence="1">
    <location>
        <begin position="24"/>
        <end position="415"/>
    </location>
</feature>
<keyword evidence="3" id="KW-1185">Reference proteome</keyword>
<reference evidence="2 3" key="1">
    <citation type="submission" date="2015-10" db="EMBL/GenBank/DDBJ databases">
        <title>Draft genome sequence of pyrrolomycin-producing Streptomyces vitaminophilus.</title>
        <authorList>
            <person name="Graham D.E."/>
            <person name="Mahan K.M."/>
            <person name="Klingeman D.M."/>
            <person name="Hettich R.L."/>
            <person name="Parry R.J."/>
        </authorList>
    </citation>
    <scope>NUCLEOTIDE SEQUENCE [LARGE SCALE GENOMIC DNA]</scope>
    <source>
        <strain evidence="2 3">ATCC 31673</strain>
    </source>
</reference>
<dbReference type="eggNOG" id="COG3211">
    <property type="taxonomic scope" value="Bacteria"/>
</dbReference>
<evidence type="ECO:0000256" key="1">
    <source>
        <dbReference type="SAM" id="SignalP"/>
    </source>
</evidence>
<dbReference type="SUPFAM" id="SSF63829">
    <property type="entry name" value="Calcium-dependent phosphotriesterase"/>
    <property type="match status" value="1"/>
</dbReference>
<dbReference type="Proteomes" id="UP000050867">
    <property type="component" value="Unassembled WGS sequence"/>
</dbReference>
<dbReference type="InterPro" id="IPR008557">
    <property type="entry name" value="PhoX"/>
</dbReference>
<keyword evidence="1" id="KW-0732">Signal</keyword>
<feature type="signal peptide" evidence="1">
    <location>
        <begin position="1"/>
        <end position="23"/>
    </location>
</feature>
<dbReference type="PANTHER" id="PTHR35399">
    <property type="entry name" value="SLR8030 PROTEIN"/>
    <property type="match status" value="1"/>
</dbReference>
<gene>
    <name evidence="2" type="ORF">AQ490_24730</name>
</gene>
<comment type="caution">
    <text evidence="2">The sequence shown here is derived from an EMBL/GenBank/DDBJ whole genome shotgun (WGS) entry which is preliminary data.</text>
</comment>
<evidence type="ECO:0008006" key="4">
    <source>
        <dbReference type="Google" id="ProtNLM"/>
    </source>
</evidence>
<dbReference type="Pfam" id="PF05787">
    <property type="entry name" value="PhoX"/>
    <property type="match status" value="1"/>
</dbReference>
<organism evidence="2 3">
    <name type="scientific">Wenjunlia vitaminophila</name>
    <name type="common">Streptomyces vitaminophilus</name>
    <dbReference type="NCBI Taxonomy" id="76728"/>
    <lineage>
        <taxon>Bacteria</taxon>
        <taxon>Bacillati</taxon>
        <taxon>Actinomycetota</taxon>
        <taxon>Actinomycetes</taxon>
        <taxon>Kitasatosporales</taxon>
        <taxon>Streptomycetaceae</taxon>
        <taxon>Wenjunlia</taxon>
    </lineage>
</organism>
<name>A0A0T6LR65_WENVI</name>
<dbReference type="RefSeq" id="WP_018385915.1">
    <property type="nucleotide sequence ID" value="NZ_LLZU01000022.1"/>
</dbReference>
<dbReference type="AlphaFoldDB" id="A0A0T6LR65"/>
<dbReference type="OrthoDB" id="9801383at2"/>
<protein>
    <recommendedName>
        <fullName evidence="4">DUF839 domain-containing protein</fullName>
    </recommendedName>
</protein>